<comment type="caution">
    <text evidence="1">The sequence shown here is derived from an EMBL/GenBank/DDBJ whole genome shotgun (WGS) entry which is preliminary data.</text>
</comment>
<keyword evidence="2" id="KW-1185">Reference proteome</keyword>
<gene>
    <name evidence="1" type="ORF">DCAF_LOCUS19408</name>
</gene>
<dbReference type="EMBL" id="CAWUPB010001173">
    <property type="protein sequence ID" value="CAK7346731.1"/>
    <property type="molecule type" value="Genomic_DNA"/>
</dbReference>
<protein>
    <submittedName>
        <fullName evidence="1">Uncharacterized protein</fullName>
    </submittedName>
</protein>
<evidence type="ECO:0000313" key="1">
    <source>
        <dbReference type="EMBL" id="CAK7346731.1"/>
    </source>
</evidence>
<accession>A0AAV1S663</accession>
<dbReference type="AlphaFoldDB" id="A0AAV1S663"/>
<dbReference type="Proteomes" id="UP001314170">
    <property type="component" value="Unassembled WGS sequence"/>
</dbReference>
<organism evidence="1 2">
    <name type="scientific">Dovyalis caffra</name>
    <dbReference type="NCBI Taxonomy" id="77055"/>
    <lineage>
        <taxon>Eukaryota</taxon>
        <taxon>Viridiplantae</taxon>
        <taxon>Streptophyta</taxon>
        <taxon>Embryophyta</taxon>
        <taxon>Tracheophyta</taxon>
        <taxon>Spermatophyta</taxon>
        <taxon>Magnoliopsida</taxon>
        <taxon>eudicotyledons</taxon>
        <taxon>Gunneridae</taxon>
        <taxon>Pentapetalae</taxon>
        <taxon>rosids</taxon>
        <taxon>fabids</taxon>
        <taxon>Malpighiales</taxon>
        <taxon>Salicaceae</taxon>
        <taxon>Flacourtieae</taxon>
        <taxon>Dovyalis</taxon>
    </lineage>
</organism>
<reference evidence="1 2" key="1">
    <citation type="submission" date="2024-01" db="EMBL/GenBank/DDBJ databases">
        <authorList>
            <person name="Waweru B."/>
        </authorList>
    </citation>
    <scope>NUCLEOTIDE SEQUENCE [LARGE SCALE GENOMIC DNA]</scope>
</reference>
<sequence length="184" mass="20973">MKSFLKIMSKVDVRKDFRPGVADDSGRCCQWVWDLVMGFSMKKDSRAIDSGFWCGRKTVGIIANEFGWLKSGEGFRPLEEGCWEKSFRPSERIVDIVADEFRWLKFGVERLGVAIKVRELGVCGKVRTATAALPKQEQEEKEDKEEEDKIRNLGLRELVNGGDFGIAMIIHRISVRVLLGFNKN</sequence>
<evidence type="ECO:0000313" key="2">
    <source>
        <dbReference type="Proteomes" id="UP001314170"/>
    </source>
</evidence>
<proteinExistence type="predicted"/>
<name>A0AAV1S663_9ROSI</name>